<organism evidence="3 4">
    <name type="scientific">Halorhabdus tiamatea SARL4B</name>
    <dbReference type="NCBI Taxonomy" id="1033806"/>
    <lineage>
        <taxon>Archaea</taxon>
        <taxon>Methanobacteriati</taxon>
        <taxon>Methanobacteriota</taxon>
        <taxon>Stenosarchaea group</taxon>
        <taxon>Halobacteria</taxon>
        <taxon>Halobacteriales</taxon>
        <taxon>Haloarculaceae</taxon>
        <taxon>Halorhabdus</taxon>
    </lineage>
</organism>
<keyword evidence="4" id="KW-1185">Reference proteome</keyword>
<gene>
    <name evidence="3" type="ORF">HTIA_2626</name>
</gene>
<evidence type="ECO:0000256" key="1">
    <source>
        <dbReference type="SAM" id="Phobius"/>
    </source>
</evidence>
<dbReference type="PATRIC" id="fig|1033806.12.peg.2614"/>
<keyword evidence="1" id="KW-0472">Membrane</keyword>
<name>S6D977_9EURY</name>
<keyword evidence="1" id="KW-1133">Transmembrane helix</keyword>
<dbReference type="HOGENOM" id="CLU_116126_0_0_2"/>
<accession>S6D977</accession>
<dbReference type="Pfam" id="PF07790">
    <property type="entry name" value="Pilin_N"/>
    <property type="match status" value="1"/>
</dbReference>
<dbReference type="InterPro" id="IPR013373">
    <property type="entry name" value="Flagellin/pilin_N_arc"/>
</dbReference>
<dbReference type="EMBL" id="HF571520">
    <property type="protein sequence ID" value="CCQ34731.1"/>
    <property type="molecule type" value="Genomic_DNA"/>
</dbReference>
<dbReference type="PANTHER" id="PTHR38138:SF1">
    <property type="entry name" value="ARCHAEAL TYPE IV PILIN N-TERMINAL DOMAIN-CONTAINING PROTEIN"/>
    <property type="match status" value="1"/>
</dbReference>
<evidence type="ECO:0000259" key="2">
    <source>
        <dbReference type="Pfam" id="PF07790"/>
    </source>
</evidence>
<sequence length="153" mass="16159">MTAMQINDHNMKLKTFLFDDESGVSPVIGVILMVAITVILAAVIATFVLGLGEQISDTAPSATFTYDFDDSVNPNTLTVTHNGGQSLSSSNLKVNVNGTQITNAGGDYGYDTNWPSDVSAGGSAVLQGIQQDDDVEIIWSSPDGDQSAILSEW</sequence>
<evidence type="ECO:0000313" key="3">
    <source>
        <dbReference type="EMBL" id="CCQ34731.1"/>
    </source>
</evidence>
<dbReference type="InterPro" id="IPR012859">
    <property type="entry name" value="Pilin_N_archaeal"/>
</dbReference>
<proteinExistence type="predicted"/>
<dbReference type="AlphaFoldDB" id="S6D977"/>
<dbReference type="NCBIfam" id="TIGR02537">
    <property type="entry name" value="arch_flag_Nterm"/>
    <property type="match status" value="1"/>
</dbReference>
<feature type="domain" description="Archaeal Type IV pilin N-terminal" evidence="2">
    <location>
        <begin position="22"/>
        <end position="99"/>
    </location>
</feature>
<evidence type="ECO:0000313" key="4">
    <source>
        <dbReference type="Proteomes" id="UP000015381"/>
    </source>
</evidence>
<dbReference type="PANTHER" id="PTHR38138">
    <property type="entry name" value="VNG6441H"/>
    <property type="match status" value="1"/>
</dbReference>
<keyword evidence="1" id="KW-0812">Transmembrane</keyword>
<dbReference type="KEGG" id="hti:HTIA_2626"/>
<feature type="transmembrane region" description="Helical" evidence="1">
    <location>
        <begin position="27"/>
        <end position="51"/>
    </location>
</feature>
<protein>
    <recommendedName>
        <fullName evidence="2">Archaeal Type IV pilin N-terminal domain-containing protein</fullName>
    </recommendedName>
</protein>
<reference evidence="3 4" key="1">
    <citation type="journal article" date="2014" name="Environ. Microbiol.">
        <title>Halorhabdus tiamatea: proteogenomics and glycosidase activity measurements identify the first cultivated euryarchaeon from a deep-sea anoxic brine lake as potential polysaccharide degrader.</title>
        <authorList>
            <person name="Werner J."/>
            <person name="Ferrer M."/>
            <person name="Michel G."/>
            <person name="Mann A.J."/>
            <person name="Huang S."/>
            <person name="Juarez S."/>
            <person name="Ciordia S."/>
            <person name="Albar J.P."/>
            <person name="Alcaide M."/>
            <person name="La Cono V."/>
            <person name="Yakimov M.M."/>
            <person name="Antunes A."/>
            <person name="Taborda M."/>
            <person name="Da Costa M.S."/>
            <person name="Amann R.I."/>
            <person name="Gloeckner F.O."/>
            <person name="Golyshina O.V."/>
            <person name="Golyshin P.N."/>
            <person name="Teeling H."/>
        </authorList>
    </citation>
    <scope>NUCLEOTIDE SEQUENCE [LARGE SCALE GENOMIC DNA]</scope>
    <source>
        <strain evidence="4">SARL4B</strain>
    </source>
</reference>
<dbReference type="Proteomes" id="UP000015381">
    <property type="component" value="Chromosome I"/>
</dbReference>